<comment type="caution">
    <text evidence="1">The sequence shown here is derived from an EMBL/GenBank/DDBJ whole genome shotgun (WGS) entry which is preliminary data.</text>
</comment>
<evidence type="ECO:0000313" key="1">
    <source>
        <dbReference type="EMBL" id="CAJ1401006.1"/>
    </source>
</evidence>
<dbReference type="EMBL" id="CAUJNA010003394">
    <property type="protein sequence ID" value="CAJ1401006.1"/>
    <property type="molecule type" value="Genomic_DNA"/>
</dbReference>
<protein>
    <submittedName>
        <fullName evidence="1">Uncharacterized protein</fullName>
    </submittedName>
</protein>
<gene>
    <name evidence="1" type="ORF">EVOR1521_LOCUS24232</name>
</gene>
<dbReference type="Proteomes" id="UP001178507">
    <property type="component" value="Unassembled WGS sequence"/>
</dbReference>
<keyword evidence="2" id="KW-1185">Reference proteome</keyword>
<dbReference type="InterPro" id="IPR029026">
    <property type="entry name" value="tRNA_m1G_MTases_N"/>
</dbReference>
<evidence type="ECO:0000313" key="2">
    <source>
        <dbReference type="Proteomes" id="UP001178507"/>
    </source>
</evidence>
<name>A0AA36J889_9DINO</name>
<accession>A0AA36J889</accession>
<proteinExistence type="predicted"/>
<dbReference type="InterPro" id="IPR029028">
    <property type="entry name" value="Alpha/beta_knot_MTases"/>
</dbReference>
<organism evidence="1 2">
    <name type="scientific">Effrenium voratum</name>
    <dbReference type="NCBI Taxonomy" id="2562239"/>
    <lineage>
        <taxon>Eukaryota</taxon>
        <taxon>Sar</taxon>
        <taxon>Alveolata</taxon>
        <taxon>Dinophyceae</taxon>
        <taxon>Suessiales</taxon>
        <taxon>Symbiodiniaceae</taxon>
        <taxon>Effrenium</taxon>
    </lineage>
</organism>
<dbReference type="SUPFAM" id="SSF75217">
    <property type="entry name" value="alpha/beta knot"/>
    <property type="match status" value="1"/>
</dbReference>
<sequence>MALAKWAGLAVTALLSGIGRSPRLQCRLGVPKESHLAKLRRDHRWSFEELLSRSRAAGGPQTMVLIDGPLYASNVGCVLRQAAVLQPPGAEDALSALLLAASEPSRLTHTAVFPSERFLKNAVRISLAERQLLPQRTRMVTLPEPEQATMALEALRREGFVLVALENLEACDGESEPLALWAAPLSAERVLFVAGGENHSLRPELLALCDVQCFIPSASCPLTPGTGWDGDETHNPSLNLAHAVVIALYERRRQLCS</sequence>
<dbReference type="AlphaFoldDB" id="A0AA36J889"/>
<reference evidence="1" key="1">
    <citation type="submission" date="2023-08" db="EMBL/GenBank/DDBJ databases">
        <authorList>
            <person name="Chen Y."/>
            <person name="Shah S."/>
            <person name="Dougan E. K."/>
            <person name="Thang M."/>
            <person name="Chan C."/>
        </authorList>
    </citation>
    <scope>NUCLEOTIDE SEQUENCE</scope>
</reference>
<dbReference type="Gene3D" id="3.40.1280.10">
    <property type="match status" value="1"/>
</dbReference>